<organism evidence="2 3">
    <name type="scientific">Portunus trituberculatus</name>
    <name type="common">Swimming crab</name>
    <name type="synonym">Neptunus trituberculatus</name>
    <dbReference type="NCBI Taxonomy" id="210409"/>
    <lineage>
        <taxon>Eukaryota</taxon>
        <taxon>Metazoa</taxon>
        <taxon>Ecdysozoa</taxon>
        <taxon>Arthropoda</taxon>
        <taxon>Crustacea</taxon>
        <taxon>Multicrustacea</taxon>
        <taxon>Malacostraca</taxon>
        <taxon>Eumalacostraca</taxon>
        <taxon>Eucarida</taxon>
        <taxon>Decapoda</taxon>
        <taxon>Pleocyemata</taxon>
        <taxon>Brachyura</taxon>
        <taxon>Eubrachyura</taxon>
        <taxon>Portunoidea</taxon>
        <taxon>Portunidae</taxon>
        <taxon>Portuninae</taxon>
        <taxon>Portunus</taxon>
    </lineage>
</organism>
<proteinExistence type="predicted"/>
<comment type="caution">
    <text evidence="2">The sequence shown here is derived from an EMBL/GenBank/DDBJ whole genome shotgun (WGS) entry which is preliminary data.</text>
</comment>
<protein>
    <submittedName>
        <fullName evidence="2">Uncharacterized protein</fullName>
    </submittedName>
</protein>
<accession>A0A5B7IWI4</accession>
<keyword evidence="3" id="KW-1185">Reference proteome</keyword>
<reference evidence="2 3" key="1">
    <citation type="submission" date="2019-05" db="EMBL/GenBank/DDBJ databases">
        <title>Another draft genome of Portunus trituberculatus and its Hox gene families provides insights of decapod evolution.</title>
        <authorList>
            <person name="Jeong J.-H."/>
            <person name="Song I."/>
            <person name="Kim S."/>
            <person name="Choi T."/>
            <person name="Kim D."/>
            <person name="Ryu S."/>
            <person name="Kim W."/>
        </authorList>
    </citation>
    <scope>NUCLEOTIDE SEQUENCE [LARGE SCALE GENOMIC DNA]</scope>
    <source>
        <tissue evidence="2">Muscle</tissue>
    </source>
</reference>
<evidence type="ECO:0000313" key="3">
    <source>
        <dbReference type="Proteomes" id="UP000324222"/>
    </source>
</evidence>
<name>A0A5B7IWI4_PORTR</name>
<evidence type="ECO:0000256" key="1">
    <source>
        <dbReference type="SAM" id="MobiDB-lite"/>
    </source>
</evidence>
<evidence type="ECO:0000313" key="2">
    <source>
        <dbReference type="EMBL" id="MPC86663.1"/>
    </source>
</evidence>
<dbReference type="Proteomes" id="UP000324222">
    <property type="component" value="Unassembled WGS sequence"/>
</dbReference>
<gene>
    <name evidence="2" type="ORF">E2C01_081500</name>
</gene>
<feature type="compositionally biased region" description="Basic and acidic residues" evidence="1">
    <location>
        <begin position="57"/>
        <end position="71"/>
    </location>
</feature>
<dbReference type="AlphaFoldDB" id="A0A5B7IWI4"/>
<dbReference type="EMBL" id="VSRR010072147">
    <property type="protein sequence ID" value="MPC86663.1"/>
    <property type="molecule type" value="Genomic_DNA"/>
</dbReference>
<sequence length="80" mass="9066">MALSGTRCRRRQVMARERPVMDKQTARQEELDRISLQEKRPRAAVSFRRPEAAAVRLSHDEQRRGGAEEVIRGQPPAGAS</sequence>
<feature type="region of interest" description="Disordered" evidence="1">
    <location>
        <begin position="40"/>
        <end position="80"/>
    </location>
</feature>